<feature type="domain" description="HTH cro/C1-type" evidence="2">
    <location>
        <begin position="7"/>
        <end position="61"/>
    </location>
</feature>
<dbReference type="EMBL" id="RHJS01000002">
    <property type="protein sequence ID" value="RRK34511.1"/>
    <property type="molecule type" value="Genomic_DNA"/>
</dbReference>
<dbReference type="GO" id="GO:0003677">
    <property type="term" value="F:DNA binding"/>
    <property type="evidence" value="ECO:0007669"/>
    <property type="project" value="UniProtKB-KW"/>
</dbReference>
<keyword evidence="1" id="KW-0238">DNA-binding</keyword>
<dbReference type="Gene3D" id="1.10.260.40">
    <property type="entry name" value="lambda repressor-like DNA-binding domains"/>
    <property type="match status" value="1"/>
</dbReference>
<dbReference type="AlphaFoldDB" id="A0A3R8LJ84"/>
<comment type="caution">
    <text evidence="3">The sequence shown here is derived from an EMBL/GenBank/DDBJ whole genome shotgun (WGS) entry which is preliminary data.</text>
</comment>
<protein>
    <submittedName>
        <fullName evidence="3">XRE family transcriptional regulator</fullName>
    </submittedName>
</protein>
<reference evidence="3" key="1">
    <citation type="submission" date="2018-10" db="EMBL/GenBank/DDBJ databases">
        <title>Schaedlerella arabinophila gen. nov. sp. nov., isolated from the mouse intestinal tract and comparative analysis with the genome of the closely related altered Schaedler flora strain ASF502.</title>
        <authorList>
            <person name="Miyake S."/>
            <person name="Soh M."/>
            <person name="Seedorf H."/>
        </authorList>
    </citation>
    <scope>NUCLEOTIDE SEQUENCE [LARGE SCALE GENOMIC DNA]</scope>
    <source>
        <strain evidence="3">DSM 106076</strain>
    </source>
</reference>
<evidence type="ECO:0000313" key="3">
    <source>
        <dbReference type="EMBL" id="RRK34511.1"/>
    </source>
</evidence>
<proteinExistence type="predicted"/>
<dbReference type="Pfam" id="PF01381">
    <property type="entry name" value="HTH_3"/>
    <property type="match status" value="1"/>
</dbReference>
<dbReference type="InterPro" id="IPR010982">
    <property type="entry name" value="Lambda_DNA-bd_dom_sf"/>
</dbReference>
<dbReference type="RefSeq" id="WP_125129624.1">
    <property type="nucleotide sequence ID" value="NZ_RHJS01000002.1"/>
</dbReference>
<dbReference type="Proteomes" id="UP000274920">
    <property type="component" value="Unassembled WGS sequence"/>
</dbReference>
<dbReference type="PANTHER" id="PTHR46558">
    <property type="entry name" value="TRACRIPTIONAL REGULATORY PROTEIN-RELATED-RELATED"/>
    <property type="match status" value="1"/>
</dbReference>
<dbReference type="InterPro" id="IPR001387">
    <property type="entry name" value="Cro/C1-type_HTH"/>
</dbReference>
<dbReference type="SUPFAM" id="SSF47413">
    <property type="entry name" value="lambda repressor-like DNA-binding domains"/>
    <property type="match status" value="1"/>
</dbReference>
<dbReference type="SMART" id="SM00530">
    <property type="entry name" value="HTH_XRE"/>
    <property type="match status" value="1"/>
</dbReference>
<evidence type="ECO:0000256" key="1">
    <source>
        <dbReference type="ARBA" id="ARBA00023125"/>
    </source>
</evidence>
<dbReference type="PROSITE" id="PS50943">
    <property type="entry name" value="HTH_CROC1"/>
    <property type="match status" value="1"/>
</dbReference>
<organism evidence="3 4">
    <name type="scientific">Schaedlerella arabinosiphila</name>
    <dbReference type="NCBI Taxonomy" id="2044587"/>
    <lineage>
        <taxon>Bacteria</taxon>
        <taxon>Bacillati</taxon>
        <taxon>Bacillota</taxon>
        <taxon>Clostridia</taxon>
        <taxon>Lachnospirales</taxon>
        <taxon>Lachnospiraceae</taxon>
        <taxon>Schaedlerella</taxon>
    </lineage>
</organism>
<name>A0A3R8LJ84_9FIRM</name>
<keyword evidence="4" id="KW-1185">Reference proteome</keyword>
<dbReference type="CDD" id="cd00093">
    <property type="entry name" value="HTH_XRE"/>
    <property type="match status" value="1"/>
</dbReference>
<gene>
    <name evidence="3" type="ORF">EBB54_26615</name>
</gene>
<accession>A0A3R8LJ84</accession>
<evidence type="ECO:0000259" key="2">
    <source>
        <dbReference type="PROSITE" id="PS50943"/>
    </source>
</evidence>
<sequence>MQIGEVIRKHRKLKNLTQEEMAVRLGVTAPAVNKWENGNSFPDIMLLAPIARLLGITVDTLLSFREELTAQEIGNIIYEMERKLKEESYEDVFQWARKKIEEYPNCEQLIWQTAVYLDTCRFTKQAADQEKYDAYILDCYNRALGSREESIRNQAANCLFGFYMRKEQYEKAEEYLQYFSIQSPERKWKQAQIYEKTGRPGEAARVYEEILYGEYMILSGVLQGLCGLAMGEEDMERAHMLVDKQKALARLFEMGKYQEVFCGLELAAREKDTEAVLGIMEEMLADVGEMGSVCQAPLYAHMTFKEAREEFLTEMKENLKKGFREDECFAFLKEEPRYKKMLDTVTGAPVGCEQ</sequence>
<evidence type="ECO:0000313" key="4">
    <source>
        <dbReference type="Proteomes" id="UP000274920"/>
    </source>
</evidence>
<dbReference type="PANTHER" id="PTHR46558:SF11">
    <property type="entry name" value="HTH-TYPE TRANSCRIPTIONAL REGULATOR XRE"/>
    <property type="match status" value="1"/>
</dbReference>